<protein>
    <submittedName>
        <fullName evidence="7">TetR/AcrR family transcriptional regulator</fullName>
    </submittedName>
</protein>
<feature type="DNA-binding region" description="H-T-H motif" evidence="4">
    <location>
        <begin position="43"/>
        <end position="62"/>
    </location>
</feature>
<dbReference type="Proteomes" id="UP001595699">
    <property type="component" value="Unassembled WGS sequence"/>
</dbReference>
<dbReference type="InterPro" id="IPR009057">
    <property type="entry name" value="Homeodomain-like_sf"/>
</dbReference>
<feature type="domain" description="HTH tetR-type" evidence="6">
    <location>
        <begin position="20"/>
        <end position="80"/>
    </location>
</feature>
<evidence type="ECO:0000256" key="4">
    <source>
        <dbReference type="PROSITE-ProRule" id="PRU00335"/>
    </source>
</evidence>
<feature type="region of interest" description="Disordered" evidence="5">
    <location>
        <begin position="1"/>
        <end position="20"/>
    </location>
</feature>
<reference evidence="8" key="1">
    <citation type="journal article" date="2019" name="Int. J. Syst. Evol. Microbiol.">
        <title>The Global Catalogue of Microorganisms (GCM) 10K type strain sequencing project: providing services to taxonomists for standard genome sequencing and annotation.</title>
        <authorList>
            <consortium name="The Broad Institute Genomics Platform"/>
            <consortium name="The Broad Institute Genome Sequencing Center for Infectious Disease"/>
            <person name="Wu L."/>
            <person name="Ma J."/>
        </authorList>
    </citation>
    <scope>NUCLEOTIDE SEQUENCE [LARGE SCALE GENOMIC DNA]</scope>
    <source>
        <strain evidence="8">CGMCC 4.7241</strain>
    </source>
</reference>
<comment type="caution">
    <text evidence="7">The sequence shown here is derived from an EMBL/GenBank/DDBJ whole genome shotgun (WGS) entry which is preliminary data.</text>
</comment>
<dbReference type="PANTHER" id="PTHR30055">
    <property type="entry name" value="HTH-TYPE TRANSCRIPTIONAL REGULATOR RUTR"/>
    <property type="match status" value="1"/>
</dbReference>
<dbReference type="InterPro" id="IPR036271">
    <property type="entry name" value="Tet_transcr_reg_TetR-rel_C_sf"/>
</dbReference>
<evidence type="ECO:0000256" key="3">
    <source>
        <dbReference type="ARBA" id="ARBA00023163"/>
    </source>
</evidence>
<dbReference type="Gene3D" id="1.10.357.10">
    <property type="entry name" value="Tetracycline Repressor, domain 2"/>
    <property type="match status" value="1"/>
</dbReference>
<dbReference type="SUPFAM" id="SSF46689">
    <property type="entry name" value="Homeodomain-like"/>
    <property type="match status" value="1"/>
</dbReference>
<evidence type="ECO:0000256" key="2">
    <source>
        <dbReference type="ARBA" id="ARBA00023125"/>
    </source>
</evidence>
<evidence type="ECO:0000256" key="1">
    <source>
        <dbReference type="ARBA" id="ARBA00023015"/>
    </source>
</evidence>
<name>A0ABV7Y710_9ACTN</name>
<evidence type="ECO:0000259" key="6">
    <source>
        <dbReference type="PROSITE" id="PS50977"/>
    </source>
</evidence>
<keyword evidence="1" id="KW-0805">Transcription regulation</keyword>
<dbReference type="PROSITE" id="PS50977">
    <property type="entry name" value="HTH_TETR_2"/>
    <property type="match status" value="1"/>
</dbReference>
<proteinExistence type="predicted"/>
<gene>
    <name evidence="7" type="ORF">ACFOUW_06920</name>
</gene>
<keyword evidence="8" id="KW-1185">Reference proteome</keyword>
<dbReference type="SUPFAM" id="SSF48498">
    <property type="entry name" value="Tetracyclin repressor-like, C-terminal domain"/>
    <property type="match status" value="1"/>
</dbReference>
<dbReference type="InterPro" id="IPR001647">
    <property type="entry name" value="HTH_TetR"/>
</dbReference>
<organism evidence="7 8">
    <name type="scientific">Tenggerimyces flavus</name>
    <dbReference type="NCBI Taxonomy" id="1708749"/>
    <lineage>
        <taxon>Bacteria</taxon>
        <taxon>Bacillati</taxon>
        <taxon>Actinomycetota</taxon>
        <taxon>Actinomycetes</taxon>
        <taxon>Propionibacteriales</taxon>
        <taxon>Nocardioidaceae</taxon>
        <taxon>Tenggerimyces</taxon>
    </lineage>
</organism>
<dbReference type="PANTHER" id="PTHR30055:SF234">
    <property type="entry name" value="HTH-TYPE TRANSCRIPTIONAL REGULATOR BETI"/>
    <property type="match status" value="1"/>
</dbReference>
<keyword evidence="2 4" id="KW-0238">DNA-binding</keyword>
<dbReference type="InterPro" id="IPR050109">
    <property type="entry name" value="HTH-type_TetR-like_transc_reg"/>
</dbReference>
<dbReference type="Pfam" id="PF00440">
    <property type="entry name" value="TetR_N"/>
    <property type="match status" value="1"/>
</dbReference>
<dbReference type="RefSeq" id="WP_205116749.1">
    <property type="nucleotide sequence ID" value="NZ_JAFBCM010000001.1"/>
</dbReference>
<sequence length="224" mass="24993">MADPVNTRRYHSPARRQQAEETRRAVLRAARALFIARGYAETSVADVARQANVSVDTIYASVGRKPQLLLAVHDMILGSSDEPIPAEQRDYVRRLREAATAEDKILLYAETLAELLPDTVPLDLALRDAGAREPECRELRASISRRRRANMLLFAADLRGTGQLRPDLTDEQAADLVWSMNSPEYFQLLADAGYTPDEYARLLADVWTRTLLAPPPSGDQPARP</sequence>
<dbReference type="EMBL" id="JBHRZH010000006">
    <property type="protein sequence ID" value="MFC3760564.1"/>
    <property type="molecule type" value="Genomic_DNA"/>
</dbReference>
<keyword evidence="3" id="KW-0804">Transcription</keyword>
<dbReference type="PRINTS" id="PR00455">
    <property type="entry name" value="HTHTETR"/>
</dbReference>
<evidence type="ECO:0000256" key="5">
    <source>
        <dbReference type="SAM" id="MobiDB-lite"/>
    </source>
</evidence>
<evidence type="ECO:0000313" key="8">
    <source>
        <dbReference type="Proteomes" id="UP001595699"/>
    </source>
</evidence>
<evidence type="ECO:0000313" key="7">
    <source>
        <dbReference type="EMBL" id="MFC3760564.1"/>
    </source>
</evidence>
<accession>A0ABV7Y710</accession>